<keyword evidence="2" id="KW-1133">Transmembrane helix</keyword>
<feature type="transmembrane region" description="Helical" evidence="2">
    <location>
        <begin position="26"/>
        <end position="45"/>
    </location>
</feature>
<gene>
    <name evidence="3" type="ORF">WJX84_003060</name>
</gene>
<feature type="compositionally biased region" description="Low complexity" evidence="1">
    <location>
        <begin position="185"/>
        <end position="197"/>
    </location>
</feature>
<evidence type="ECO:0000313" key="3">
    <source>
        <dbReference type="EMBL" id="KAK9855771.1"/>
    </source>
</evidence>
<keyword evidence="4" id="KW-1185">Reference proteome</keyword>
<proteinExistence type="predicted"/>
<feature type="region of interest" description="Disordered" evidence="1">
    <location>
        <begin position="169"/>
        <end position="205"/>
    </location>
</feature>
<protein>
    <recommendedName>
        <fullName evidence="5">Transmembrane protein</fullName>
    </recommendedName>
</protein>
<dbReference type="AlphaFoldDB" id="A0AAW1ST02"/>
<keyword evidence="2" id="KW-0472">Membrane</keyword>
<dbReference type="Proteomes" id="UP001485043">
    <property type="component" value="Unassembled WGS sequence"/>
</dbReference>
<evidence type="ECO:0000256" key="2">
    <source>
        <dbReference type="SAM" id="Phobius"/>
    </source>
</evidence>
<organism evidence="3 4">
    <name type="scientific">Apatococcus fuscideae</name>
    <dbReference type="NCBI Taxonomy" id="2026836"/>
    <lineage>
        <taxon>Eukaryota</taxon>
        <taxon>Viridiplantae</taxon>
        <taxon>Chlorophyta</taxon>
        <taxon>core chlorophytes</taxon>
        <taxon>Trebouxiophyceae</taxon>
        <taxon>Chlorellales</taxon>
        <taxon>Chlorellaceae</taxon>
        <taxon>Apatococcus</taxon>
    </lineage>
</organism>
<reference evidence="3 4" key="1">
    <citation type="journal article" date="2024" name="Nat. Commun.">
        <title>Phylogenomics reveals the evolutionary origins of lichenization in chlorophyte algae.</title>
        <authorList>
            <person name="Puginier C."/>
            <person name="Libourel C."/>
            <person name="Otte J."/>
            <person name="Skaloud P."/>
            <person name="Haon M."/>
            <person name="Grisel S."/>
            <person name="Petersen M."/>
            <person name="Berrin J.G."/>
            <person name="Delaux P.M."/>
            <person name="Dal Grande F."/>
            <person name="Keller J."/>
        </authorList>
    </citation>
    <scope>NUCLEOTIDE SEQUENCE [LARGE SCALE GENOMIC DNA]</scope>
    <source>
        <strain evidence="3 4">SAG 2523</strain>
    </source>
</reference>
<comment type="caution">
    <text evidence="3">The sequence shown here is derived from an EMBL/GenBank/DDBJ whole genome shotgun (WGS) entry which is preliminary data.</text>
</comment>
<accession>A0AAW1ST02</accession>
<sequence length="320" mass="34404">MLGRAKAHRRGKIPLRDSLRKRCTPLVLVSVSASALLFVFVATGLTSRGEASGGRDQTAAELDHPKHRFLEGHGLLAQADPAEPEKYFVTKIALPESSSESSDSPQAKPKLGFYFQKDIPEHLLSSNAPAGLLPQLQKVAKHKTTDGKGGKMGFYFSHDIPDEIKAAGEGAQAAGTTRRQGLADSGSLSSTRSSQQQGAASMATTIQQRTVHGAGTDPGRAEVSPQVKGQHRKLARELPVNKPPLGYYFAVPEGVKAANSQLFRDPHTPSREAAMAPSTRGPLGYYFSKDIGDSARRKGNWRARLLQSHLQPGEPEAVPF</sequence>
<dbReference type="EMBL" id="JALJOV010001044">
    <property type="protein sequence ID" value="KAK9855771.1"/>
    <property type="molecule type" value="Genomic_DNA"/>
</dbReference>
<evidence type="ECO:0000256" key="1">
    <source>
        <dbReference type="SAM" id="MobiDB-lite"/>
    </source>
</evidence>
<evidence type="ECO:0000313" key="4">
    <source>
        <dbReference type="Proteomes" id="UP001485043"/>
    </source>
</evidence>
<evidence type="ECO:0008006" key="5">
    <source>
        <dbReference type="Google" id="ProtNLM"/>
    </source>
</evidence>
<keyword evidence="2" id="KW-0812">Transmembrane</keyword>
<name>A0AAW1ST02_9CHLO</name>